<feature type="compositionally biased region" description="Basic and acidic residues" evidence="1">
    <location>
        <begin position="291"/>
        <end position="304"/>
    </location>
</feature>
<evidence type="ECO:0000256" key="1">
    <source>
        <dbReference type="SAM" id="MobiDB-lite"/>
    </source>
</evidence>
<sequence>MFRNRNIPAVYIQKSEETIDYSGCSSSMSDVSVLLGFVHSDGPYTPSCSGFSFSSEDSTYEKAVSECHSIKESSLFTEGLLLKCIDLKPLFPYLHFAHFSSPDYTGRTGEVTQVIRDCGASPNSQYGCYDEVYTIQKAATSTENRLPAHRHAGYIVIGFKLLDDASKPQALEKTWLQWSGAREIYKYSPRNWNLRRISLLRHPNVYRNGQPRPFAYVLLCEYSSILHPSNTVQALDMCERMRVRNCGHVALYQVHTAYNSLPQVPLIGQSSPRVVKRNPMLRGFSQDVESTESRRQKLRPMRDRSFGYMEEENFESFPGSLQKYDHYGSATINSLSPHSRSPQTYVD</sequence>
<dbReference type="Pfam" id="PF23672">
    <property type="entry name" value="DUF7153"/>
    <property type="match status" value="1"/>
</dbReference>
<dbReference type="InterPro" id="IPR055577">
    <property type="entry name" value="DUF7153"/>
</dbReference>
<dbReference type="AlphaFoldDB" id="A0AAF3FQ33"/>
<dbReference type="PANTHER" id="PTHR22198:SF1">
    <property type="entry name" value="FERM DOMAIN-CONTAINING PROTEIN"/>
    <property type="match status" value="1"/>
</dbReference>
<accession>A0AAF3FQ33</accession>
<feature type="domain" description="DUF7153" evidence="2">
    <location>
        <begin position="76"/>
        <end position="254"/>
    </location>
</feature>
<evidence type="ECO:0000313" key="3">
    <source>
        <dbReference type="Proteomes" id="UP000887575"/>
    </source>
</evidence>
<dbReference type="Proteomes" id="UP000887575">
    <property type="component" value="Unassembled WGS sequence"/>
</dbReference>
<dbReference type="WBParaSite" id="MBELARI_LOCUS9334.1">
    <property type="protein sequence ID" value="MBELARI_LOCUS9334.1"/>
    <property type="gene ID" value="MBELARI_LOCUS9334"/>
</dbReference>
<protein>
    <recommendedName>
        <fullName evidence="2">DUF7153 domain-containing protein</fullName>
    </recommendedName>
</protein>
<organism evidence="3 4">
    <name type="scientific">Mesorhabditis belari</name>
    <dbReference type="NCBI Taxonomy" id="2138241"/>
    <lineage>
        <taxon>Eukaryota</taxon>
        <taxon>Metazoa</taxon>
        <taxon>Ecdysozoa</taxon>
        <taxon>Nematoda</taxon>
        <taxon>Chromadorea</taxon>
        <taxon>Rhabditida</taxon>
        <taxon>Rhabditina</taxon>
        <taxon>Rhabditomorpha</taxon>
        <taxon>Rhabditoidea</taxon>
        <taxon>Rhabditidae</taxon>
        <taxon>Mesorhabditinae</taxon>
        <taxon>Mesorhabditis</taxon>
    </lineage>
</organism>
<keyword evidence="3" id="KW-1185">Reference proteome</keyword>
<evidence type="ECO:0000313" key="4">
    <source>
        <dbReference type="WBParaSite" id="MBELARI_LOCUS9334.1"/>
    </source>
</evidence>
<dbReference type="PANTHER" id="PTHR22198">
    <property type="entry name" value="FERM DOMAIN-CONTAINING PROTEIN"/>
    <property type="match status" value="1"/>
</dbReference>
<feature type="region of interest" description="Disordered" evidence="1">
    <location>
        <begin position="278"/>
        <end position="304"/>
    </location>
</feature>
<proteinExistence type="predicted"/>
<reference evidence="4" key="1">
    <citation type="submission" date="2024-02" db="UniProtKB">
        <authorList>
            <consortium name="WormBaseParasite"/>
        </authorList>
    </citation>
    <scope>IDENTIFICATION</scope>
</reference>
<evidence type="ECO:0000259" key="2">
    <source>
        <dbReference type="Pfam" id="PF23672"/>
    </source>
</evidence>
<name>A0AAF3FQ33_9BILA</name>